<gene>
    <name evidence="2" type="ORF">ACFS5J_11590</name>
</gene>
<dbReference type="Proteomes" id="UP001597534">
    <property type="component" value="Unassembled WGS sequence"/>
</dbReference>
<reference evidence="3" key="1">
    <citation type="journal article" date="2019" name="Int. J. Syst. Evol. Microbiol.">
        <title>The Global Catalogue of Microorganisms (GCM) 10K type strain sequencing project: providing services to taxonomists for standard genome sequencing and annotation.</title>
        <authorList>
            <consortium name="The Broad Institute Genomics Platform"/>
            <consortium name="The Broad Institute Genome Sequencing Center for Infectious Disease"/>
            <person name="Wu L."/>
            <person name="Ma J."/>
        </authorList>
    </citation>
    <scope>NUCLEOTIDE SEQUENCE [LARGE SCALE GENOMIC DNA]</scope>
    <source>
        <strain evidence="3">KCTC 22671</strain>
    </source>
</reference>
<evidence type="ECO:0000313" key="2">
    <source>
        <dbReference type="EMBL" id="MFD2892652.1"/>
    </source>
</evidence>
<organism evidence="2 3">
    <name type="scientific">Flavobacterium chuncheonense</name>
    <dbReference type="NCBI Taxonomy" id="2026653"/>
    <lineage>
        <taxon>Bacteria</taxon>
        <taxon>Pseudomonadati</taxon>
        <taxon>Bacteroidota</taxon>
        <taxon>Flavobacteriia</taxon>
        <taxon>Flavobacteriales</taxon>
        <taxon>Flavobacteriaceae</taxon>
        <taxon>Flavobacterium</taxon>
    </lineage>
</organism>
<accession>A0ABW5YP22</accession>
<sequence length="158" mass="18581">MKVQLELNLDYYRFQNLFLINLVVLAINIGVTFFEKTSIMLTIILTVLNVIFTIILFSKKTVSIENDTISLLLTFLGYPIRTLKTLSFSNKKSISHKSFISKNNYQKEISYRPSLQLYDPSLHVDEDIIELYIDNNYFTTLYSKKTFKKFMQHIENVN</sequence>
<keyword evidence="1" id="KW-0472">Membrane</keyword>
<keyword evidence="1" id="KW-0812">Transmembrane</keyword>
<protein>
    <submittedName>
        <fullName evidence="2">Uncharacterized protein</fullName>
    </submittedName>
</protein>
<keyword evidence="3" id="KW-1185">Reference proteome</keyword>
<keyword evidence="1" id="KW-1133">Transmembrane helix</keyword>
<feature type="transmembrane region" description="Helical" evidence="1">
    <location>
        <begin position="39"/>
        <end position="57"/>
    </location>
</feature>
<dbReference type="EMBL" id="JBHUPC010000017">
    <property type="protein sequence ID" value="MFD2892652.1"/>
    <property type="molecule type" value="Genomic_DNA"/>
</dbReference>
<dbReference type="RefSeq" id="WP_379812354.1">
    <property type="nucleotide sequence ID" value="NZ_JBHUPC010000017.1"/>
</dbReference>
<evidence type="ECO:0000313" key="3">
    <source>
        <dbReference type="Proteomes" id="UP001597534"/>
    </source>
</evidence>
<proteinExistence type="predicted"/>
<feature type="transmembrane region" description="Helical" evidence="1">
    <location>
        <begin position="12"/>
        <end position="33"/>
    </location>
</feature>
<comment type="caution">
    <text evidence="2">The sequence shown here is derived from an EMBL/GenBank/DDBJ whole genome shotgun (WGS) entry which is preliminary data.</text>
</comment>
<name>A0ABW5YP22_9FLAO</name>
<evidence type="ECO:0000256" key="1">
    <source>
        <dbReference type="SAM" id="Phobius"/>
    </source>
</evidence>